<keyword evidence="6" id="KW-1185">Reference proteome</keyword>
<evidence type="ECO:0000256" key="1">
    <source>
        <dbReference type="ARBA" id="ARBA00010986"/>
    </source>
</evidence>
<keyword evidence="2" id="KW-0456">Lyase</keyword>
<dbReference type="GeneID" id="56080128"/>
<dbReference type="Proteomes" id="UP000509667">
    <property type="component" value="Chromosome"/>
</dbReference>
<dbReference type="InterPro" id="IPR007392">
    <property type="entry name" value="GD_AH_second"/>
</dbReference>
<evidence type="ECO:0000259" key="4">
    <source>
        <dbReference type="Pfam" id="PF20629"/>
    </source>
</evidence>
<sequence>MSLRQGFEAVDRGDRGVGVRDRVLVLPSVICSRAVADRIADRVPGAVSAPHDHGCGQIGADKAQTHRTFLGVGANPNVAGTVVVGLGCESIQSDDVAADLTGLGVPVRETAIQDAGGTDATVEAGVDAVEELRDRPTDDGGASTTATLSDLTVGVVSGDLAESTRETADPLVGAVVDELVDAGARVVAAGSERVAAHPEETARRAVDDGAAAAVRDLAERHRGRPARAARVGRDAREHEFEAVTRAWGDRPTRAVLDYGERATHDEGLAVVDAPSRFAEAATGLVAAGTQVVVHVTGDGVATGHPVAPVVKVSGDRATLDAVGDDIDVDATAADPEDLLARLRAIAGGEGVRAEEHGLVSSAITRVGPSM</sequence>
<dbReference type="RefSeq" id="WP_179909241.1">
    <property type="nucleotide sequence ID" value="NZ_CP058910.1"/>
</dbReference>
<proteinExistence type="inferred from homology"/>
<dbReference type="OrthoDB" id="205785at2157"/>
<protein>
    <submittedName>
        <fullName evidence="5">UxaA family hydrolase</fullName>
    </submittedName>
</protein>
<dbReference type="AlphaFoldDB" id="A0A7D5TR37"/>
<dbReference type="Pfam" id="PF20629">
    <property type="entry name" value="GD_AH_C"/>
    <property type="match status" value="1"/>
</dbReference>
<dbReference type="InterPro" id="IPR048332">
    <property type="entry name" value="GD_AH_C"/>
</dbReference>
<evidence type="ECO:0000256" key="2">
    <source>
        <dbReference type="ARBA" id="ARBA00023239"/>
    </source>
</evidence>
<evidence type="ECO:0000313" key="5">
    <source>
        <dbReference type="EMBL" id="QLH79374.1"/>
    </source>
</evidence>
<name>A0A7D5TR37_9EURY</name>
<dbReference type="Pfam" id="PF04295">
    <property type="entry name" value="GD_AH_second"/>
    <property type="match status" value="1"/>
</dbReference>
<dbReference type="GO" id="GO:0016787">
    <property type="term" value="F:hydrolase activity"/>
    <property type="evidence" value="ECO:0007669"/>
    <property type="project" value="UniProtKB-KW"/>
</dbReference>
<feature type="domain" description="D-galactarate/Altronate dehydratase C-terminal" evidence="4">
    <location>
        <begin position="248"/>
        <end position="357"/>
    </location>
</feature>
<comment type="similarity">
    <text evidence="1">Belongs to the UxaA family.</text>
</comment>
<accession>A0A7D5TR37</accession>
<dbReference type="PANTHER" id="PTHR30536:SF5">
    <property type="entry name" value="ALTRONATE DEHYDRATASE"/>
    <property type="match status" value="1"/>
</dbReference>
<evidence type="ECO:0000313" key="6">
    <source>
        <dbReference type="Proteomes" id="UP000509667"/>
    </source>
</evidence>
<dbReference type="KEGG" id="hrr:HZS55_19655"/>
<dbReference type="GO" id="GO:0019698">
    <property type="term" value="P:D-galacturonate catabolic process"/>
    <property type="evidence" value="ECO:0007669"/>
    <property type="project" value="TreeGrafter"/>
</dbReference>
<evidence type="ECO:0000259" key="3">
    <source>
        <dbReference type="Pfam" id="PF04295"/>
    </source>
</evidence>
<gene>
    <name evidence="5" type="ORF">HZS55_19655</name>
</gene>
<organism evidence="5 6">
    <name type="scientific">Halosimplex rubrum</name>
    <dbReference type="NCBI Taxonomy" id="869889"/>
    <lineage>
        <taxon>Archaea</taxon>
        <taxon>Methanobacteriati</taxon>
        <taxon>Methanobacteriota</taxon>
        <taxon>Stenosarchaea group</taxon>
        <taxon>Halobacteria</taxon>
        <taxon>Halobacteriales</taxon>
        <taxon>Haloarculaceae</taxon>
        <taxon>Halosimplex</taxon>
    </lineage>
</organism>
<dbReference type="PANTHER" id="PTHR30536">
    <property type="entry name" value="ALTRONATE/GALACTARATE DEHYDRATASE"/>
    <property type="match status" value="1"/>
</dbReference>
<keyword evidence="5" id="KW-0378">Hydrolase</keyword>
<dbReference type="EMBL" id="CP058910">
    <property type="protein sequence ID" value="QLH79374.1"/>
    <property type="molecule type" value="Genomic_DNA"/>
</dbReference>
<feature type="domain" description="D-galactarate/Altronate dehydratase second" evidence="3">
    <location>
        <begin position="11"/>
        <end position="133"/>
    </location>
</feature>
<reference evidence="5 6" key="1">
    <citation type="submission" date="2020-07" db="EMBL/GenBank/DDBJ databases">
        <title>Halosimplex pelagicum sp. nov. and Halosimplex rubrum sp. nov., isolated from salted brown alga Laminaria, and emended description of the genus Halosimplex.</title>
        <authorList>
            <person name="Cui H."/>
        </authorList>
    </citation>
    <scope>NUCLEOTIDE SEQUENCE [LARGE SCALE GENOMIC DNA]</scope>
    <source>
        <strain evidence="5 6">R27</strain>
    </source>
</reference>
<dbReference type="GO" id="GO:0016829">
    <property type="term" value="F:lyase activity"/>
    <property type="evidence" value="ECO:0007669"/>
    <property type="project" value="UniProtKB-KW"/>
</dbReference>
<dbReference type="InterPro" id="IPR052172">
    <property type="entry name" value="UxaA_altronate/galactarate_dh"/>
</dbReference>